<dbReference type="InterPro" id="IPR002035">
    <property type="entry name" value="VWF_A"/>
</dbReference>
<feature type="region of interest" description="Disordered" evidence="1">
    <location>
        <begin position="22"/>
        <end position="72"/>
    </location>
</feature>
<evidence type="ECO:0000259" key="2">
    <source>
        <dbReference type="PROSITE" id="PS50234"/>
    </source>
</evidence>
<dbReference type="Proteomes" id="UP000199387">
    <property type="component" value="Unassembled WGS sequence"/>
</dbReference>
<dbReference type="STRING" id="1236220.SAMN04488112_11971"/>
<sequence>MRLVHVFLTVLAMAIIGTGCSETNEREKSQNAEAEQTSKEEKTEETTTVSKRDLPEELQDIPLPTSAGKYAGDKYDEEKVEAELDKIPQDASEKEIQKKLLALLGENYHPYIDFFESFDTAVNAGGNEPGGVKAPKLPEEKKVNIMILVDASGSMAGRVDGGVKMDLAKQAVKDFAGKMPEGANVSLTVYGHQGSNHQKDKAKSCKSIEEVYPLDTYDEGKFNQALGQFQATGWTPLAGAMKKAKQQLEGESKAENIVYVVSDGIETCGGDPVQAAKNLHTSNINAVVNIIGFDIDEGQKALEAAAKAGGGEYSSVDSKVDLEEHFEDEYDRLWDEWEEWGNKNWDKAQNIGDKKWDEVNEIGDKMWDLAQEEGDRIWDAATYLYSEKDLDHAKEVRSAFFKRQKALRSYAFNTQKELRSEVFSNQRKTQSDVFDKQREEQRKTLDH</sequence>
<dbReference type="EMBL" id="FMZA01000019">
    <property type="protein sequence ID" value="SDC86923.1"/>
    <property type="molecule type" value="Genomic_DNA"/>
</dbReference>
<dbReference type="SMART" id="SM00327">
    <property type="entry name" value="VWA"/>
    <property type="match status" value="1"/>
</dbReference>
<proteinExistence type="predicted"/>
<feature type="domain" description="VWFA" evidence="2">
    <location>
        <begin position="144"/>
        <end position="333"/>
    </location>
</feature>
<name>A0A1G6Q3K4_9BACL</name>
<dbReference type="Gene3D" id="3.40.50.410">
    <property type="entry name" value="von Willebrand factor, type A domain"/>
    <property type="match status" value="1"/>
</dbReference>
<accession>A0A1G6Q3K4</accession>
<keyword evidence="4" id="KW-1185">Reference proteome</keyword>
<dbReference type="PROSITE" id="PS51257">
    <property type="entry name" value="PROKAR_LIPOPROTEIN"/>
    <property type="match status" value="1"/>
</dbReference>
<gene>
    <name evidence="3" type="ORF">SAMN04488112_11971</name>
</gene>
<feature type="compositionally biased region" description="Basic and acidic residues" evidence="1">
    <location>
        <begin position="23"/>
        <end position="55"/>
    </location>
</feature>
<dbReference type="InterPro" id="IPR036465">
    <property type="entry name" value="vWFA_dom_sf"/>
</dbReference>
<dbReference type="AlphaFoldDB" id="A0A1G6Q3K4"/>
<reference evidence="3 4" key="1">
    <citation type="submission" date="2016-10" db="EMBL/GenBank/DDBJ databases">
        <authorList>
            <person name="de Groot N.N."/>
        </authorList>
    </citation>
    <scope>NUCLEOTIDE SEQUENCE [LARGE SCALE GENOMIC DNA]</scope>
    <source>
        <strain evidence="3 4">DSM 45514</strain>
    </source>
</reference>
<dbReference type="Pfam" id="PF00092">
    <property type="entry name" value="VWA"/>
    <property type="match status" value="1"/>
</dbReference>
<evidence type="ECO:0000313" key="3">
    <source>
        <dbReference type="EMBL" id="SDC86923.1"/>
    </source>
</evidence>
<protein>
    <submittedName>
        <fullName evidence="3">Ca-activated chloride channel family protein</fullName>
    </submittedName>
</protein>
<dbReference type="RefSeq" id="WP_091572155.1">
    <property type="nucleotide sequence ID" value="NZ_FMZA01000019.1"/>
</dbReference>
<organism evidence="3 4">
    <name type="scientific">Melghirimyces thermohalophilus</name>
    <dbReference type="NCBI Taxonomy" id="1236220"/>
    <lineage>
        <taxon>Bacteria</taxon>
        <taxon>Bacillati</taxon>
        <taxon>Bacillota</taxon>
        <taxon>Bacilli</taxon>
        <taxon>Bacillales</taxon>
        <taxon>Thermoactinomycetaceae</taxon>
        <taxon>Melghirimyces</taxon>
    </lineage>
</organism>
<feature type="compositionally biased region" description="Basic and acidic residues" evidence="1">
    <location>
        <begin position="429"/>
        <end position="447"/>
    </location>
</feature>
<dbReference type="PROSITE" id="PS50234">
    <property type="entry name" value="VWFA"/>
    <property type="match status" value="1"/>
</dbReference>
<evidence type="ECO:0000313" key="4">
    <source>
        <dbReference type="Proteomes" id="UP000199387"/>
    </source>
</evidence>
<dbReference type="OrthoDB" id="9783818at2"/>
<dbReference type="SUPFAM" id="SSF53300">
    <property type="entry name" value="vWA-like"/>
    <property type="match status" value="1"/>
</dbReference>
<evidence type="ECO:0000256" key="1">
    <source>
        <dbReference type="SAM" id="MobiDB-lite"/>
    </source>
</evidence>
<feature type="region of interest" description="Disordered" evidence="1">
    <location>
        <begin position="423"/>
        <end position="447"/>
    </location>
</feature>